<dbReference type="Proteomes" id="UP001272716">
    <property type="component" value="Unassembled WGS sequence"/>
</dbReference>
<evidence type="ECO:0008006" key="3">
    <source>
        <dbReference type="Google" id="ProtNLM"/>
    </source>
</evidence>
<dbReference type="AlphaFoldDB" id="A0ABD5HQZ7"/>
<comment type="caution">
    <text evidence="1">The sequence shown here is derived from an EMBL/GenBank/DDBJ whole genome shotgun (WGS) entry which is preliminary data.</text>
</comment>
<protein>
    <recommendedName>
        <fullName evidence="3">Pre-toxin TG domain-containing protein</fullName>
    </recommendedName>
</protein>
<gene>
    <name evidence="1" type="ORF">BTTOUR_00790</name>
</gene>
<name>A0ABD5HQZ7_BACTU</name>
<dbReference type="EMBL" id="JAWQCK010000001">
    <property type="protein sequence ID" value="MDW9207354.1"/>
    <property type="molecule type" value="Genomic_DNA"/>
</dbReference>
<reference evidence="1 2" key="1">
    <citation type="submission" date="2023-10" db="EMBL/GenBank/DDBJ databases">
        <title>Draft Genome Sequence of Bacillus thuringiensis serovar. toumanoffi 4059: Identification of a Novel Cry Protein Candidate.</title>
        <authorList>
            <person name="Murdoch R.W."/>
            <person name="Gemler B."/>
            <person name="Heater B.S."/>
        </authorList>
    </citation>
    <scope>NUCLEOTIDE SEQUENCE [LARGE SCALE GENOMIC DNA]</scope>
    <source>
        <strain evidence="1 2">4059</strain>
    </source>
</reference>
<proteinExistence type="predicted"/>
<sequence length="111" mass="12361">MRELEQAGRDTTKFMNASLDVWPIINVPKEIIQLVQGHEMGEKDKYKLSDYAIGVASVLTGGTVKTIGKVVGTVEDIEKKAKNLERAAKFTGKTIGKINKHDIPNVYKKEF</sequence>
<organism evidence="1 2">
    <name type="scientific">Bacillus thuringiensis serovar toumanoffi</name>
    <dbReference type="NCBI Taxonomy" id="180862"/>
    <lineage>
        <taxon>Bacteria</taxon>
        <taxon>Bacillati</taxon>
        <taxon>Bacillota</taxon>
        <taxon>Bacilli</taxon>
        <taxon>Bacillales</taxon>
        <taxon>Bacillaceae</taxon>
        <taxon>Bacillus</taxon>
        <taxon>Bacillus cereus group</taxon>
    </lineage>
</organism>
<accession>A0ABD5HQZ7</accession>
<evidence type="ECO:0000313" key="1">
    <source>
        <dbReference type="EMBL" id="MDW9207354.1"/>
    </source>
</evidence>
<evidence type="ECO:0000313" key="2">
    <source>
        <dbReference type="Proteomes" id="UP001272716"/>
    </source>
</evidence>